<dbReference type="SUPFAM" id="SSF54427">
    <property type="entry name" value="NTF2-like"/>
    <property type="match status" value="2"/>
</dbReference>
<evidence type="ECO:0000259" key="1">
    <source>
        <dbReference type="Pfam" id="PF12680"/>
    </source>
</evidence>
<dbReference type="PANTHER" id="PTHR38436:SF1">
    <property type="entry name" value="ESTER CYCLASE"/>
    <property type="match status" value="1"/>
</dbReference>
<dbReference type="PATRIC" id="fig|1310613.3.peg.1599"/>
<feature type="domain" description="SnoaL-like" evidence="1">
    <location>
        <begin position="13"/>
        <end position="102"/>
    </location>
</feature>
<evidence type="ECO:0000313" key="3">
    <source>
        <dbReference type="Proteomes" id="UP000020595"/>
    </source>
</evidence>
<dbReference type="GO" id="GO:0030638">
    <property type="term" value="P:polyketide metabolic process"/>
    <property type="evidence" value="ECO:0007669"/>
    <property type="project" value="InterPro"/>
</dbReference>
<organism evidence="2 3">
    <name type="scientific">Acinetobacter baumannii (strain 1295743)</name>
    <dbReference type="NCBI Taxonomy" id="1310613"/>
    <lineage>
        <taxon>Bacteria</taxon>
        <taxon>Pseudomonadati</taxon>
        <taxon>Pseudomonadota</taxon>
        <taxon>Gammaproteobacteria</taxon>
        <taxon>Moraxellales</taxon>
        <taxon>Moraxellaceae</taxon>
        <taxon>Acinetobacter</taxon>
        <taxon>Acinetobacter calcoaceticus/baumannii complex</taxon>
    </lineage>
</organism>
<gene>
    <name evidence="2" type="ORF">J512_1662</name>
</gene>
<evidence type="ECO:0000313" key="2">
    <source>
        <dbReference type="EMBL" id="EXB06110.1"/>
    </source>
</evidence>
<dbReference type="Pfam" id="PF12680">
    <property type="entry name" value="SnoaL_2"/>
    <property type="match status" value="1"/>
</dbReference>
<dbReference type="AlphaFoldDB" id="A0A009HSZ2"/>
<sequence>MNKQEMKDLVTKAHHELFNLHDTTALDRYFSEDFIEHSPLVANGISGLRQLVEDCPDMQHEAVRVLADGDLVAIHGRFQGLDENPLVGFDIYRVKDGKIVEHWDGLVAEAAPNVSGRTQLDGPTEIVTHHDPEKNREIVTSFFKKSLIDGNYEAFKEYTDGDQFIQHSPDIGDGVKAVIDFLNNIRNEGQGLVYSKTHRSIADGQFVLTHSEGSIAGNRHAYFELWRVDNGKIVELWDAIPAVPEDEQAVHGYGVF</sequence>
<dbReference type="Proteomes" id="UP000020595">
    <property type="component" value="Unassembled WGS sequence"/>
</dbReference>
<name>A0A009HSZ2_ACIB9</name>
<dbReference type="Gene3D" id="3.10.450.50">
    <property type="match status" value="2"/>
</dbReference>
<protein>
    <submittedName>
        <fullName evidence="2">SnoaL-like polyketide cyclase family protein</fullName>
    </submittedName>
</protein>
<reference evidence="2 3" key="1">
    <citation type="submission" date="2014-02" db="EMBL/GenBank/DDBJ databases">
        <title>Comparative genomics and transcriptomics to identify genetic mechanisms underlying the emergence of carbapenem resistant Acinetobacter baumannii (CRAb).</title>
        <authorList>
            <person name="Harris A.D."/>
            <person name="Johnson K.J."/>
            <person name="George J."/>
            <person name="Shefchek K."/>
            <person name="Daugherty S.C."/>
            <person name="Parankush S."/>
            <person name="Sadzewicz L."/>
            <person name="Tallon L."/>
            <person name="Sengamalay N."/>
            <person name="Hazen T.H."/>
            <person name="Rasko D.A."/>
        </authorList>
    </citation>
    <scope>NUCLEOTIDE SEQUENCE [LARGE SCALE GENOMIC DNA]</scope>
    <source>
        <strain evidence="2 3">1295743</strain>
    </source>
</reference>
<dbReference type="InterPro" id="IPR032710">
    <property type="entry name" value="NTF2-like_dom_sf"/>
</dbReference>
<dbReference type="InterPro" id="IPR009959">
    <property type="entry name" value="Cyclase_SnoaL-like"/>
</dbReference>
<proteinExistence type="predicted"/>
<dbReference type="RefSeq" id="WP_001041177.1">
    <property type="nucleotide sequence ID" value="NZ_JEWH01000016.1"/>
</dbReference>
<accession>A0A009HSZ2</accession>
<comment type="caution">
    <text evidence="2">The sequence shown here is derived from an EMBL/GenBank/DDBJ whole genome shotgun (WGS) entry which is preliminary data.</text>
</comment>
<dbReference type="InterPro" id="IPR037401">
    <property type="entry name" value="SnoaL-like"/>
</dbReference>
<dbReference type="PANTHER" id="PTHR38436">
    <property type="entry name" value="POLYKETIDE CYCLASE SNOAL-LIKE DOMAIN"/>
    <property type="match status" value="1"/>
</dbReference>
<dbReference type="EMBL" id="JEWH01000016">
    <property type="protein sequence ID" value="EXB06110.1"/>
    <property type="molecule type" value="Genomic_DNA"/>
</dbReference>